<dbReference type="Proteomes" id="UP001177021">
    <property type="component" value="Unassembled WGS sequence"/>
</dbReference>
<accession>A0ACB0KQG8</accession>
<gene>
    <name evidence="1" type="ORF">MILVUS5_LOCUS25616</name>
</gene>
<protein>
    <submittedName>
        <fullName evidence="1">Uncharacterized protein</fullName>
    </submittedName>
</protein>
<name>A0ACB0KQG8_TRIPR</name>
<sequence length="409" mass="46828">MFSRHRSLLPHLTSSHKPPPPHFSLFSSSQPSNPTPTPNTNTNTNTNNKDNKILSRFHHKDWLTSKEATTLINSLTNPSTALTIFNLYSSRKDYNPTQPFCISLITKLAQSHHFNSIDTLLKSLPRKQHCFTEDFFFGLIKMYAHKANRIDKAIETLFDMPNYGTWPSSKTFNFVLNLLVNNKLYDTVLDVYLSATKLGFEIDACCLNIMIKGLCKRGELEGAFKVFDEFPKLGIPRNERTFCTLMHGLCEKGMVDEAFELLERMQKEKICVDVMVFNVLINGLRKKGKIDEAIEVLEVVMMRNGCYPNESSYQHVLYGLIDFKRFEEGKRVVEKMILKGFVPSYDSFKGLVLGFCREGLVEEVDWGVKGMVRMGFVPRMGMWRQIVKCVVVSKDHVCVSLDGILYDDL</sequence>
<comment type="caution">
    <text evidence="1">The sequence shown here is derived from an EMBL/GenBank/DDBJ whole genome shotgun (WGS) entry which is preliminary data.</text>
</comment>
<organism evidence="1 2">
    <name type="scientific">Trifolium pratense</name>
    <name type="common">Red clover</name>
    <dbReference type="NCBI Taxonomy" id="57577"/>
    <lineage>
        <taxon>Eukaryota</taxon>
        <taxon>Viridiplantae</taxon>
        <taxon>Streptophyta</taxon>
        <taxon>Embryophyta</taxon>
        <taxon>Tracheophyta</taxon>
        <taxon>Spermatophyta</taxon>
        <taxon>Magnoliopsida</taxon>
        <taxon>eudicotyledons</taxon>
        <taxon>Gunneridae</taxon>
        <taxon>Pentapetalae</taxon>
        <taxon>rosids</taxon>
        <taxon>fabids</taxon>
        <taxon>Fabales</taxon>
        <taxon>Fabaceae</taxon>
        <taxon>Papilionoideae</taxon>
        <taxon>50 kb inversion clade</taxon>
        <taxon>NPAAA clade</taxon>
        <taxon>Hologalegina</taxon>
        <taxon>IRL clade</taxon>
        <taxon>Trifolieae</taxon>
        <taxon>Trifolium</taxon>
    </lineage>
</organism>
<dbReference type="EMBL" id="CASHSV030000311">
    <property type="protein sequence ID" value="CAJ2659437.1"/>
    <property type="molecule type" value="Genomic_DNA"/>
</dbReference>
<proteinExistence type="predicted"/>
<evidence type="ECO:0000313" key="2">
    <source>
        <dbReference type="Proteomes" id="UP001177021"/>
    </source>
</evidence>
<reference evidence="1" key="1">
    <citation type="submission" date="2023-10" db="EMBL/GenBank/DDBJ databases">
        <authorList>
            <person name="Rodriguez Cubillos JULIANA M."/>
            <person name="De Vega J."/>
        </authorList>
    </citation>
    <scope>NUCLEOTIDE SEQUENCE</scope>
</reference>
<keyword evidence="2" id="KW-1185">Reference proteome</keyword>
<evidence type="ECO:0000313" key="1">
    <source>
        <dbReference type="EMBL" id="CAJ2659437.1"/>
    </source>
</evidence>